<dbReference type="EC" id="3.6.1.7" evidence="2 5"/>
<evidence type="ECO:0000313" key="9">
    <source>
        <dbReference type="Proteomes" id="UP000198553"/>
    </source>
</evidence>
<feature type="domain" description="Acylphosphatase-like" evidence="7">
    <location>
        <begin position="3"/>
        <end position="90"/>
    </location>
</feature>
<evidence type="ECO:0000256" key="5">
    <source>
        <dbReference type="PROSITE-ProRule" id="PRU00520"/>
    </source>
</evidence>
<evidence type="ECO:0000256" key="1">
    <source>
        <dbReference type="ARBA" id="ARBA00005614"/>
    </source>
</evidence>
<comment type="similarity">
    <text evidence="1 6">Belongs to the acylphosphatase family.</text>
</comment>
<evidence type="ECO:0000313" key="8">
    <source>
        <dbReference type="EMBL" id="SEM94950.1"/>
    </source>
</evidence>
<dbReference type="NCBIfam" id="NF010995">
    <property type="entry name" value="PRK14420.1"/>
    <property type="match status" value="1"/>
</dbReference>
<dbReference type="STRING" id="930146.SAMN05192533_107107"/>
<evidence type="ECO:0000256" key="2">
    <source>
        <dbReference type="ARBA" id="ARBA00012150"/>
    </source>
</evidence>
<dbReference type="InterPro" id="IPR017968">
    <property type="entry name" value="Acylphosphatase_CS"/>
</dbReference>
<keyword evidence="9" id="KW-1185">Reference proteome</keyword>
<evidence type="ECO:0000256" key="6">
    <source>
        <dbReference type="RuleBase" id="RU004168"/>
    </source>
</evidence>
<dbReference type="PROSITE" id="PS00151">
    <property type="entry name" value="ACYLPHOSPHATASE_2"/>
    <property type="match status" value="1"/>
</dbReference>
<dbReference type="OrthoDB" id="9808093at2"/>
<protein>
    <recommendedName>
        <fullName evidence="3 5">acylphosphatase</fullName>
        <ecNumber evidence="2 5">3.6.1.7</ecNumber>
    </recommendedName>
</protein>
<dbReference type="RefSeq" id="WP_090745277.1">
    <property type="nucleotide sequence ID" value="NZ_FOBW01000007.1"/>
</dbReference>
<dbReference type="InterPro" id="IPR001792">
    <property type="entry name" value="Acylphosphatase-like_dom"/>
</dbReference>
<sequence length="90" mass="10359">MLQLKIVVSGKVQGVGYRYFTQMKALQFGITGWVRNREDGTVEMLTTGTKETLDLFIEEIRRGNPFSTVDQIDINETEAEENYKSFAIKY</sequence>
<dbReference type="PROSITE" id="PS51160">
    <property type="entry name" value="ACYLPHOSPHATASE_3"/>
    <property type="match status" value="1"/>
</dbReference>
<proteinExistence type="inferred from homology"/>
<dbReference type="Pfam" id="PF00708">
    <property type="entry name" value="Acylphosphatase"/>
    <property type="match status" value="1"/>
</dbReference>
<dbReference type="InterPro" id="IPR020456">
    <property type="entry name" value="Acylphosphatase"/>
</dbReference>
<evidence type="ECO:0000256" key="3">
    <source>
        <dbReference type="ARBA" id="ARBA00015991"/>
    </source>
</evidence>
<dbReference type="PANTHER" id="PTHR47268:SF4">
    <property type="entry name" value="ACYLPHOSPHATASE"/>
    <property type="match status" value="1"/>
</dbReference>
<name>A0A1H8CIW2_9BACI</name>
<reference evidence="9" key="1">
    <citation type="submission" date="2016-10" db="EMBL/GenBank/DDBJ databases">
        <authorList>
            <person name="Varghese N."/>
            <person name="Submissions S."/>
        </authorList>
    </citation>
    <scope>NUCLEOTIDE SEQUENCE [LARGE SCALE GENOMIC DNA]</scope>
    <source>
        <strain evidence="9">B48,IBRC-M 10115,DSM 25386,CECT 8001</strain>
    </source>
</reference>
<dbReference type="GO" id="GO:0003998">
    <property type="term" value="F:acylphosphatase activity"/>
    <property type="evidence" value="ECO:0007669"/>
    <property type="project" value="UniProtKB-EC"/>
</dbReference>
<evidence type="ECO:0000259" key="7">
    <source>
        <dbReference type="PROSITE" id="PS51160"/>
    </source>
</evidence>
<dbReference type="Gene3D" id="3.30.70.100">
    <property type="match status" value="1"/>
</dbReference>
<organism evidence="8 9">
    <name type="scientific">Mesobacillus persicus</name>
    <dbReference type="NCBI Taxonomy" id="930146"/>
    <lineage>
        <taxon>Bacteria</taxon>
        <taxon>Bacillati</taxon>
        <taxon>Bacillota</taxon>
        <taxon>Bacilli</taxon>
        <taxon>Bacillales</taxon>
        <taxon>Bacillaceae</taxon>
        <taxon>Mesobacillus</taxon>
    </lineage>
</organism>
<dbReference type="PRINTS" id="PR00112">
    <property type="entry name" value="ACYLPHPHTASE"/>
</dbReference>
<dbReference type="AlphaFoldDB" id="A0A1H8CIW2"/>
<dbReference type="EMBL" id="FOBW01000007">
    <property type="protein sequence ID" value="SEM94950.1"/>
    <property type="molecule type" value="Genomic_DNA"/>
</dbReference>
<dbReference type="Proteomes" id="UP000198553">
    <property type="component" value="Unassembled WGS sequence"/>
</dbReference>
<gene>
    <name evidence="8" type="ORF">SAMN05192533_107107</name>
</gene>
<dbReference type="InterPro" id="IPR036046">
    <property type="entry name" value="Acylphosphatase-like_dom_sf"/>
</dbReference>
<accession>A0A1H8CIW2</accession>
<keyword evidence="5" id="KW-0378">Hydrolase</keyword>
<feature type="active site" evidence="5">
    <location>
        <position position="36"/>
    </location>
</feature>
<evidence type="ECO:0000256" key="4">
    <source>
        <dbReference type="ARBA" id="ARBA00047645"/>
    </source>
</evidence>
<dbReference type="SUPFAM" id="SSF54975">
    <property type="entry name" value="Acylphosphatase/BLUF domain-like"/>
    <property type="match status" value="1"/>
</dbReference>
<comment type="catalytic activity">
    <reaction evidence="4 5">
        <text>an acyl phosphate + H2O = a carboxylate + phosphate + H(+)</text>
        <dbReference type="Rhea" id="RHEA:14965"/>
        <dbReference type="ChEBI" id="CHEBI:15377"/>
        <dbReference type="ChEBI" id="CHEBI:15378"/>
        <dbReference type="ChEBI" id="CHEBI:29067"/>
        <dbReference type="ChEBI" id="CHEBI:43474"/>
        <dbReference type="ChEBI" id="CHEBI:59918"/>
        <dbReference type="EC" id="3.6.1.7"/>
    </reaction>
</comment>
<feature type="active site" evidence="5">
    <location>
        <position position="18"/>
    </location>
</feature>
<dbReference type="PANTHER" id="PTHR47268">
    <property type="entry name" value="ACYLPHOSPHATASE"/>
    <property type="match status" value="1"/>
</dbReference>